<protein>
    <recommendedName>
        <fullName evidence="3">Ubiquitin-like domain-containing protein</fullName>
    </recommendedName>
</protein>
<evidence type="ECO:0000313" key="2">
    <source>
        <dbReference type="Proteomes" id="UP000266723"/>
    </source>
</evidence>
<evidence type="ECO:0000313" key="1">
    <source>
        <dbReference type="EMBL" id="KAF3590892.1"/>
    </source>
</evidence>
<comment type="caution">
    <text evidence="1">The sequence shown here is derived from an EMBL/GenBank/DDBJ whole genome shotgun (WGS) entry which is preliminary data.</text>
</comment>
<sequence>MEISVDEEKGGRFLTLDTSKTVDNLRVMVCEDFGNNVNMVNIEMSYLPSDLVNSIDSPHVFITNDQQRKKEDNGEM</sequence>
<evidence type="ECO:0008006" key="3">
    <source>
        <dbReference type="Google" id="ProtNLM"/>
    </source>
</evidence>
<keyword evidence="2" id="KW-1185">Reference proteome</keyword>
<dbReference type="Proteomes" id="UP000266723">
    <property type="component" value="Unassembled WGS sequence"/>
</dbReference>
<dbReference type="EMBL" id="QGKV02000299">
    <property type="protein sequence ID" value="KAF3590892.1"/>
    <property type="molecule type" value="Genomic_DNA"/>
</dbReference>
<accession>A0ABQ7E1C5</accession>
<name>A0ABQ7E1C5_BRACR</name>
<proteinExistence type="predicted"/>
<reference evidence="1 2" key="1">
    <citation type="journal article" date="2020" name="BMC Genomics">
        <title>Intraspecific diversification of the crop wild relative Brassica cretica Lam. using demographic model selection.</title>
        <authorList>
            <person name="Kioukis A."/>
            <person name="Michalopoulou V.A."/>
            <person name="Briers L."/>
            <person name="Pirintsos S."/>
            <person name="Studholme D.J."/>
            <person name="Pavlidis P."/>
            <person name="Sarris P.F."/>
        </authorList>
    </citation>
    <scope>NUCLEOTIDE SEQUENCE [LARGE SCALE GENOMIC DNA]</scope>
    <source>
        <strain evidence="2">cv. PFS-1207/04</strain>
    </source>
</reference>
<gene>
    <name evidence="1" type="ORF">DY000_02026769</name>
</gene>
<organism evidence="1 2">
    <name type="scientific">Brassica cretica</name>
    <name type="common">Mustard</name>
    <dbReference type="NCBI Taxonomy" id="69181"/>
    <lineage>
        <taxon>Eukaryota</taxon>
        <taxon>Viridiplantae</taxon>
        <taxon>Streptophyta</taxon>
        <taxon>Embryophyta</taxon>
        <taxon>Tracheophyta</taxon>
        <taxon>Spermatophyta</taxon>
        <taxon>Magnoliopsida</taxon>
        <taxon>eudicotyledons</taxon>
        <taxon>Gunneridae</taxon>
        <taxon>Pentapetalae</taxon>
        <taxon>rosids</taxon>
        <taxon>malvids</taxon>
        <taxon>Brassicales</taxon>
        <taxon>Brassicaceae</taxon>
        <taxon>Brassiceae</taxon>
        <taxon>Brassica</taxon>
    </lineage>
</organism>